<evidence type="ECO:0000313" key="3">
    <source>
        <dbReference type="EMBL" id="OWK34854.1"/>
    </source>
</evidence>
<keyword evidence="4" id="KW-1185">Reference proteome</keyword>
<feature type="transmembrane region" description="Helical" evidence="2">
    <location>
        <begin position="84"/>
        <end position="104"/>
    </location>
</feature>
<keyword evidence="2" id="KW-0812">Transmembrane</keyword>
<evidence type="ECO:0000256" key="1">
    <source>
        <dbReference type="SAM" id="MobiDB-lite"/>
    </source>
</evidence>
<dbReference type="Proteomes" id="UP000214646">
    <property type="component" value="Unassembled WGS sequence"/>
</dbReference>
<feature type="region of interest" description="Disordered" evidence="1">
    <location>
        <begin position="267"/>
        <end position="289"/>
    </location>
</feature>
<evidence type="ECO:0000313" key="4">
    <source>
        <dbReference type="Proteomes" id="UP000214646"/>
    </source>
</evidence>
<feature type="compositionally biased region" description="Polar residues" evidence="1">
    <location>
        <begin position="277"/>
        <end position="289"/>
    </location>
</feature>
<dbReference type="AlphaFoldDB" id="A0A225D5E9"/>
<sequence length="289" mass="30934">MGHLFVWILEAIEQALRPRLKDAILDLNELEADPVGYLSSHDGIAIGPRTYPVVAVVSAIPLAILSGLFGWLLNALFFLNAGPWVVPVFGLIGLVLGPVTVWRLNRGGEANIVSSGVVFSKGKSAVLCPWDVFDPWAELQSDSTWVWLPLAVPGSEQITETVDGAVRRTGAAVDTPFASAVRPGVFSRLFRKTDPSAPPEKLKVKDAYAVRGSEFFPLLMRIAAAAKFASLHQRIDAVSTLLSAAFFRNATACSSNCHVIASDSAAEPGTPLAPLTSEPSYTTLTKPIN</sequence>
<reference evidence="4" key="1">
    <citation type="submission" date="2017-06" db="EMBL/GenBank/DDBJ databases">
        <title>Genome analysis of Fimbriiglobus ruber SP5, the first member of the order Planctomycetales with confirmed chitinolytic capability.</title>
        <authorList>
            <person name="Ravin N.V."/>
            <person name="Rakitin A.L."/>
            <person name="Ivanova A.A."/>
            <person name="Beletsky A.V."/>
            <person name="Kulichevskaya I.S."/>
            <person name="Mardanov A.V."/>
            <person name="Dedysh S.N."/>
        </authorList>
    </citation>
    <scope>NUCLEOTIDE SEQUENCE [LARGE SCALE GENOMIC DNA]</scope>
    <source>
        <strain evidence="4">SP5</strain>
    </source>
</reference>
<proteinExistence type="predicted"/>
<keyword evidence="2" id="KW-1133">Transmembrane helix</keyword>
<organism evidence="3 4">
    <name type="scientific">Fimbriiglobus ruber</name>
    <dbReference type="NCBI Taxonomy" id="1908690"/>
    <lineage>
        <taxon>Bacteria</taxon>
        <taxon>Pseudomonadati</taxon>
        <taxon>Planctomycetota</taxon>
        <taxon>Planctomycetia</taxon>
        <taxon>Gemmatales</taxon>
        <taxon>Gemmataceae</taxon>
        <taxon>Fimbriiglobus</taxon>
    </lineage>
</organism>
<comment type="caution">
    <text evidence="3">The sequence shown here is derived from an EMBL/GenBank/DDBJ whole genome shotgun (WGS) entry which is preliminary data.</text>
</comment>
<feature type="transmembrane region" description="Helical" evidence="2">
    <location>
        <begin position="53"/>
        <end position="78"/>
    </location>
</feature>
<dbReference type="EMBL" id="NIDE01000019">
    <property type="protein sequence ID" value="OWK34854.1"/>
    <property type="molecule type" value="Genomic_DNA"/>
</dbReference>
<evidence type="ECO:0000256" key="2">
    <source>
        <dbReference type="SAM" id="Phobius"/>
    </source>
</evidence>
<protein>
    <submittedName>
        <fullName evidence="3">Uncharacterized protein</fullName>
    </submittedName>
</protein>
<keyword evidence="2" id="KW-0472">Membrane</keyword>
<gene>
    <name evidence="3" type="ORF">FRUB_09696</name>
</gene>
<dbReference type="RefSeq" id="WP_088260080.1">
    <property type="nucleotide sequence ID" value="NZ_NIDE01000019.1"/>
</dbReference>
<accession>A0A225D5E9</accession>
<name>A0A225D5E9_9BACT</name>